<comment type="caution">
    <text evidence="1">The sequence shown here is derived from an EMBL/GenBank/DDBJ whole genome shotgun (WGS) entry which is preliminary data.</text>
</comment>
<accession>A0A067WDP0</accession>
<evidence type="ECO:0000313" key="1">
    <source>
        <dbReference type="EMBL" id="KEC54943.1"/>
    </source>
</evidence>
<sequence length="218" mass="24578">MLKDCFKGGVVLKKMGFILFILSWFIGTGAHASVSDVIKNNEKKEMKSADATVFVFTYRLIREVEKVFQPIIASPQKTMQSLCGFPVVNARQLVYAYAVFYDDIILQDIMAFNKLLNIDHKAVVGPLTAQILQHLKNHRKLMEKARILDLSGDVVKALLMDESFKIDILLSKVGQEISSSVFDTFHEGDMRNLNQVSAKIKNGLKKNCVPHPSTEKLF</sequence>
<proteinExistence type="predicted"/>
<name>A0A067WDP0_9HYPH</name>
<dbReference type="EMBL" id="AHPK01000014">
    <property type="protein sequence ID" value="KEC54943.1"/>
    <property type="molecule type" value="Genomic_DNA"/>
</dbReference>
<dbReference type="Proteomes" id="UP000027336">
    <property type="component" value="Unassembled WGS sequence"/>
</dbReference>
<organism evidence="1 2">
    <name type="scientific">Bartonella rochalimae ATCC BAA-1498</name>
    <dbReference type="NCBI Taxonomy" id="685782"/>
    <lineage>
        <taxon>Bacteria</taxon>
        <taxon>Pseudomonadati</taxon>
        <taxon>Pseudomonadota</taxon>
        <taxon>Alphaproteobacteria</taxon>
        <taxon>Hyphomicrobiales</taxon>
        <taxon>Bartonellaceae</taxon>
        <taxon>Bartonella</taxon>
    </lineage>
</organism>
<protein>
    <submittedName>
        <fullName evidence="1">Uncharacterized protein</fullName>
    </submittedName>
</protein>
<dbReference type="AlphaFoldDB" id="A0A067WDP0"/>
<gene>
    <name evidence="1" type="ORF">O99_00841</name>
</gene>
<keyword evidence="2" id="KW-1185">Reference proteome</keyword>
<dbReference type="eggNOG" id="ENOG50313UU">
    <property type="taxonomic scope" value="Bacteria"/>
</dbReference>
<dbReference type="PATRIC" id="fig|685782.3.peg.866"/>
<dbReference type="HOGENOM" id="CLU_113612_0_0_5"/>
<reference evidence="1 2" key="1">
    <citation type="submission" date="2012-04" db="EMBL/GenBank/DDBJ databases">
        <title>The Genome Sequence of Bartonella rochalimae BMGH.</title>
        <authorList>
            <consortium name="The Broad Institute Genome Sequencing Platform"/>
            <consortium name="The Broad Institute Genome Sequencing Center for Infectious Disease"/>
            <person name="Feldgarden M."/>
            <person name="Kirby J."/>
            <person name="Kosoy M."/>
            <person name="Birtles R."/>
            <person name="Probert W.S."/>
            <person name="Chiaraviglio L."/>
            <person name="Walker B."/>
            <person name="Young S.K."/>
            <person name="Zeng Q."/>
            <person name="Gargeya S."/>
            <person name="Fitzgerald M."/>
            <person name="Haas B."/>
            <person name="Abouelleil A."/>
            <person name="Alvarado L."/>
            <person name="Arachchi H.M."/>
            <person name="Berlin A.M."/>
            <person name="Chapman S.B."/>
            <person name="Goldberg J."/>
            <person name="Griggs A."/>
            <person name="Gujja S."/>
            <person name="Hansen M."/>
            <person name="Howarth C."/>
            <person name="Imamovic A."/>
            <person name="Larimer J."/>
            <person name="McCowen C."/>
            <person name="Montmayeur A."/>
            <person name="Murphy C."/>
            <person name="Neiman D."/>
            <person name="Pearson M."/>
            <person name="Priest M."/>
            <person name="Roberts A."/>
            <person name="Saif S."/>
            <person name="Shea T."/>
            <person name="Sisk P."/>
            <person name="Sykes S."/>
            <person name="Wortman J."/>
            <person name="Nusbaum C."/>
            <person name="Birren B."/>
        </authorList>
    </citation>
    <scope>NUCLEOTIDE SEQUENCE [LARGE SCALE GENOMIC DNA]</scope>
    <source>
        <strain evidence="1 2">ATCC BAA-1498</strain>
    </source>
</reference>
<evidence type="ECO:0000313" key="2">
    <source>
        <dbReference type="Proteomes" id="UP000027336"/>
    </source>
</evidence>